<dbReference type="AlphaFoldDB" id="A0A0E0I1L8"/>
<evidence type="ECO:0000256" key="4">
    <source>
        <dbReference type="ARBA" id="ARBA00022801"/>
    </source>
</evidence>
<dbReference type="Proteomes" id="UP000006591">
    <property type="component" value="Chromosome 7"/>
</dbReference>
<evidence type="ECO:0000256" key="2">
    <source>
        <dbReference type="ARBA" id="ARBA00022670"/>
    </source>
</evidence>
<dbReference type="CDD" id="cd05476">
    <property type="entry name" value="pepsin_A_like_plant"/>
    <property type="match status" value="1"/>
</dbReference>
<organism evidence="8">
    <name type="scientific">Oryza nivara</name>
    <name type="common">Indian wild rice</name>
    <name type="synonym">Oryza sativa f. spontanea</name>
    <dbReference type="NCBI Taxonomy" id="4536"/>
    <lineage>
        <taxon>Eukaryota</taxon>
        <taxon>Viridiplantae</taxon>
        <taxon>Streptophyta</taxon>
        <taxon>Embryophyta</taxon>
        <taxon>Tracheophyta</taxon>
        <taxon>Spermatophyta</taxon>
        <taxon>Magnoliopsida</taxon>
        <taxon>Liliopsida</taxon>
        <taxon>Poales</taxon>
        <taxon>Poaceae</taxon>
        <taxon>BOP clade</taxon>
        <taxon>Oryzoideae</taxon>
        <taxon>Oryzeae</taxon>
        <taxon>Oryzinae</taxon>
        <taxon>Oryza</taxon>
    </lineage>
</organism>
<dbReference type="InterPro" id="IPR051708">
    <property type="entry name" value="Plant_Aspart_Prot_A1"/>
</dbReference>
<comment type="similarity">
    <text evidence="1">Belongs to the peptidase A1 family.</text>
</comment>
<dbReference type="InterPro" id="IPR021109">
    <property type="entry name" value="Peptidase_aspartic_dom_sf"/>
</dbReference>
<dbReference type="PANTHER" id="PTHR47967:SF20">
    <property type="entry name" value="OS01G0696800 PROTEIN"/>
    <property type="match status" value="1"/>
</dbReference>
<evidence type="ECO:0000256" key="3">
    <source>
        <dbReference type="ARBA" id="ARBA00022750"/>
    </source>
</evidence>
<dbReference type="GO" id="GO:0005576">
    <property type="term" value="C:extracellular region"/>
    <property type="evidence" value="ECO:0007669"/>
    <property type="project" value="TreeGrafter"/>
</dbReference>
<keyword evidence="2" id="KW-0645">Protease</keyword>
<feature type="domain" description="Peptidase A1" evidence="7">
    <location>
        <begin position="1"/>
        <end position="346"/>
    </location>
</feature>
<feature type="signal peptide" evidence="6">
    <location>
        <begin position="1"/>
        <end position="23"/>
    </location>
</feature>
<keyword evidence="5" id="KW-0325">Glycoprotein</keyword>
<dbReference type="Gene3D" id="2.40.70.10">
    <property type="entry name" value="Acid Proteases"/>
    <property type="match status" value="3"/>
</dbReference>
<dbReference type="Pfam" id="PF14541">
    <property type="entry name" value="TAXi_C"/>
    <property type="match status" value="1"/>
</dbReference>
<keyword evidence="6" id="KW-0732">Signal</keyword>
<evidence type="ECO:0000256" key="1">
    <source>
        <dbReference type="ARBA" id="ARBA00007447"/>
    </source>
</evidence>
<reference evidence="8" key="1">
    <citation type="submission" date="2015-04" db="UniProtKB">
        <authorList>
            <consortium name="EnsemblPlants"/>
        </authorList>
    </citation>
    <scope>IDENTIFICATION</scope>
    <source>
        <strain evidence="8">SL10</strain>
    </source>
</reference>
<dbReference type="GO" id="GO:0006508">
    <property type="term" value="P:proteolysis"/>
    <property type="evidence" value="ECO:0007669"/>
    <property type="project" value="UniProtKB-KW"/>
</dbReference>
<dbReference type="InterPro" id="IPR033121">
    <property type="entry name" value="PEPTIDASE_A1"/>
</dbReference>
<dbReference type="Pfam" id="PF14543">
    <property type="entry name" value="TAXi_N"/>
    <property type="match status" value="1"/>
</dbReference>
<evidence type="ECO:0000313" key="8">
    <source>
        <dbReference type="EnsemblPlants" id="ONIVA07G15070.1"/>
    </source>
</evidence>
<dbReference type="PANTHER" id="PTHR47967">
    <property type="entry name" value="OS07G0603500 PROTEIN-RELATED"/>
    <property type="match status" value="1"/>
</dbReference>
<dbReference type="GO" id="GO:0004190">
    <property type="term" value="F:aspartic-type endopeptidase activity"/>
    <property type="evidence" value="ECO:0007669"/>
    <property type="project" value="UniProtKB-KW"/>
</dbReference>
<dbReference type="SUPFAM" id="SSF50630">
    <property type="entry name" value="Acid proteases"/>
    <property type="match status" value="1"/>
</dbReference>
<dbReference type="eggNOG" id="KOG1339">
    <property type="taxonomic scope" value="Eukaryota"/>
</dbReference>
<keyword evidence="4" id="KW-0378">Hydrolase</keyword>
<evidence type="ECO:0000256" key="5">
    <source>
        <dbReference type="ARBA" id="ARBA00023180"/>
    </source>
</evidence>
<dbReference type="EnsemblPlants" id="ONIVA07G15070.1">
    <property type="protein sequence ID" value="ONIVA07G15070.1"/>
    <property type="gene ID" value="ONIVA07G15070"/>
</dbReference>
<dbReference type="InterPro" id="IPR032799">
    <property type="entry name" value="TAXi_C"/>
</dbReference>
<feature type="chain" id="PRO_5002362427" description="Peptidase A1 domain-containing protein" evidence="6">
    <location>
        <begin position="24"/>
        <end position="353"/>
    </location>
</feature>
<accession>A0A0E0I1L8</accession>
<evidence type="ECO:0000256" key="6">
    <source>
        <dbReference type="SAM" id="SignalP"/>
    </source>
</evidence>
<evidence type="ECO:0000313" key="9">
    <source>
        <dbReference type="Proteomes" id="UP000006591"/>
    </source>
</evidence>
<dbReference type="OMA" id="WVECSPC"/>
<dbReference type="InterPro" id="IPR034161">
    <property type="entry name" value="Pepsin-like_plant"/>
</dbReference>
<proteinExistence type="inferred from homology"/>
<reference evidence="8" key="2">
    <citation type="submission" date="2018-04" db="EMBL/GenBank/DDBJ databases">
        <title>OnivRS2 (Oryza nivara Reference Sequence Version 2).</title>
        <authorList>
            <person name="Zhang J."/>
            <person name="Kudrna D."/>
            <person name="Lee S."/>
            <person name="Talag J."/>
            <person name="Rajasekar S."/>
            <person name="Welchert J."/>
            <person name="Hsing Y.-I."/>
            <person name="Wing R.A."/>
        </authorList>
    </citation>
    <scope>NUCLEOTIDE SEQUENCE [LARGE SCALE GENOMIC DNA]</scope>
    <source>
        <strain evidence="8">SL10</strain>
    </source>
</reference>
<evidence type="ECO:0000259" key="7">
    <source>
        <dbReference type="PROSITE" id="PS51767"/>
    </source>
</evidence>
<keyword evidence="3" id="KW-0064">Aspartyl protease</keyword>
<dbReference type="InterPro" id="IPR032861">
    <property type="entry name" value="TAXi_N"/>
</dbReference>
<sequence length="353" mass="37426">MGSALVLVLSALLLIVRAPLLLAGAYTRPDGFRGSLLQKKATVDGHPLSRRRLSEPAGAVHIKGTGLYYVMELAVGTPPVTVQAIVASSDLSWVECSPCSGCSTPAAAAGARRLYYRANSSSFSPLPFTGAVGLGRTNLSLVGQLGLDRFSYCLSSNPESASPILFGSTAQMTGGGGIQSTPLLHHYMDYSVNLLGISVNGTRLPIPNGTFALDPTTGDGGFSFETSAPATLFVDPAYTVVVEAFKARMSENYKVVNGSGDMLCFMFDANKDVVVAAVPAMTMHFDGMDMELPWKNYFAFGKLKQSGDDVLCLMIGRSTATSVIGSIMQMDFHVLYDLKNSLLFVQPADCSKA</sequence>
<dbReference type="STRING" id="4536.A0A0E0I1L8"/>
<name>A0A0E0I1L8_ORYNI</name>
<dbReference type="PROSITE" id="PS51767">
    <property type="entry name" value="PEPTIDASE_A1"/>
    <property type="match status" value="1"/>
</dbReference>
<dbReference type="Gramene" id="ONIVA07G15070.1">
    <property type="protein sequence ID" value="ONIVA07G15070.1"/>
    <property type="gene ID" value="ONIVA07G15070"/>
</dbReference>
<protein>
    <recommendedName>
        <fullName evidence="7">Peptidase A1 domain-containing protein</fullName>
    </recommendedName>
</protein>
<dbReference type="HOGENOM" id="CLU_005738_1_3_1"/>
<keyword evidence="9" id="KW-1185">Reference proteome</keyword>